<sequence length="246" mass="27809">MSSISTIASKRGRPPKDDKKDNNNNMLNQLSALIDTKNVKLKQEIIDEQKELLASNYQQIMIEQKKLELLIDEKLNEQAIKYNNMRDEMIVLIDEKLNTQNTKSDELKSELNLLIENKMLQLEEHINDITVSFASRLKTCEDNITNNEMKLQTITAKINDIDNFSSQHIASINDELSSRLNNMSNIIVTGLPEDNNPNISSNDHKNIDTAAILQKCIKASVSSELTSNIGASTTRATSVQYGDERE</sequence>
<organism evidence="2 3">
    <name type="scientific">Aphidius gifuensis</name>
    <name type="common">Parasitoid wasp</name>
    <dbReference type="NCBI Taxonomy" id="684658"/>
    <lineage>
        <taxon>Eukaryota</taxon>
        <taxon>Metazoa</taxon>
        <taxon>Ecdysozoa</taxon>
        <taxon>Arthropoda</taxon>
        <taxon>Hexapoda</taxon>
        <taxon>Insecta</taxon>
        <taxon>Pterygota</taxon>
        <taxon>Neoptera</taxon>
        <taxon>Endopterygota</taxon>
        <taxon>Hymenoptera</taxon>
        <taxon>Apocrita</taxon>
        <taxon>Ichneumonoidea</taxon>
        <taxon>Braconidae</taxon>
        <taxon>Aphidiinae</taxon>
        <taxon>Aphidius</taxon>
    </lineage>
</organism>
<name>A0A834XQV9_APHGI</name>
<dbReference type="Proteomes" id="UP000639338">
    <property type="component" value="Unassembled WGS sequence"/>
</dbReference>
<gene>
    <name evidence="2" type="ORF">HCN44_007751</name>
</gene>
<proteinExistence type="predicted"/>
<comment type="caution">
    <text evidence="2">The sequence shown here is derived from an EMBL/GenBank/DDBJ whole genome shotgun (WGS) entry which is preliminary data.</text>
</comment>
<feature type="region of interest" description="Disordered" evidence="1">
    <location>
        <begin position="1"/>
        <end position="24"/>
    </location>
</feature>
<evidence type="ECO:0000313" key="3">
    <source>
        <dbReference type="Proteomes" id="UP000639338"/>
    </source>
</evidence>
<protein>
    <submittedName>
        <fullName evidence="2">Uncharacterized protein</fullName>
    </submittedName>
</protein>
<dbReference type="EMBL" id="JACMRX010000005">
    <property type="protein sequence ID" value="KAF7989221.1"/>
    <property type="molecule type" value="Genomic_DNA"/>
</dbReference>
<dbReference type="AlphaFoldDB" id="A0A834XQV9"/>
<accession>A0A834XQV9</accession>
<evidence type="ECO:0000256" key="1">
    <source>
        <dbReference type="SAM" id="MobiDB-lite"/>
    </source>
</evidence>
<keyword evidence="3" id="KW-1185">Reference proteome</keyword>
<reference evidence="2 3" key="1">
    <citation type="submission" date="2020-08" db="EMBL/GenBank/DDBJ databases">
        <title>Aphidius gifuensis genome sequencing and assembly.</title>
        <authorList>
            <person name="Du Z."/>
        </authorList>
    </citation>
    <scope>NUCLEOTIDE SEQUENCE [LARGE SCALE GENOMIC DNA]</scope>
    <source>
        <strain evidence="2">YNYX2018</strain>
        <tissue evidence="2">Adults</tissue>
    </source>
</reference>
<evidence type="ECO:0000313" key="2">
    <source>
        <dbReference type="EMBL" id="KAF7989221.1"/>
    </source>
</evidence>